<reference evidence="1" key="1">
    <citation type="submission" date="2021-06" db="EMBL/GenBank/DDBJ databases">
        <authorList>
            <person name="Kallberg Y."/>
            <person name="Tangrot J."/>
            <person name="Rosling A."/>
        </authorList>
    </citation>
    <scope>NUCLEOTIDE SEQUENCE</scope>
    <source>
        <strain evidence="1">MA453B</strain>
    </source>
</reference>
<feature type="non-terminal residue" evidence="1">
    <location>
        <position position="50"/>
    </location>
</feature>
<dbReference type="EMBL" id="CAJVPY010044957">
    <property type="protein sequence ID" value="CAG8809330.1"/>
    <property type="molecule type" value="Genomic_DNA"/>
</dbReference>
<evidence type="ECO:0000313" key="2">
    <source>
        <dbReference type="Proteomes" id="UP000789405"/>
    </source>
</evidence>
<gene>
    <name evidence="1" type="ORF">DERYTH_LOCUS25074</name>
</gene>
<protein>
    <submittedName>
        <fullName evidence="1">12635_t:CDS:1</fullName>
    </submittedName>
</protein>
<dbReference type="Proteomes" id="UP000789405">
    <property type="component" value="Unassembled WGS sequence"/>
</dbReference>
<keyword evidence="2" id="KW-1185">Reference proteome</keyword>
<name>A0A9N9P6Q3_9GLOM</name>
<organism evidence="1 2">
    <name type="scientific">Dentiscutata erythropus</name>
    <dbReference type="NCBI Taxonomy" id="1348616"/>
    <lineage>
        <taxon>Eukaryota</taxon>
        <taxon>Fungi</taxon>
        <taxon>Fungi incertae sedis</taxon>
        <taxon>Mucoromycota</taxon>
        <taxon>Glomeromycotina</taxon>
        <taxon>Glomeromycetes</taxon>
        <taxon>Diversisporales</taxon>
        <taxon>Gigasporaceae</taxon>
        <taxon>Dentiscutata</taxon>
    </lineage>
</organism>
<comment type="caution">
    <text evidence="1">The sequence shown here is derived from an EMBL/GenBank/DDBJ whole genome shotgun (WGS) entry which is preliminary data.</text>
</comment>
<sequence>NGRPNWQETPSSEIMKQTILPNGLVGFRFVRSTLSGKVSSTIREMRNHSS</sequence>
<proteinExistence type="predicted"/>
<dbReference type="AlphaFoldDB" id="A0A9N9P6Q3"/>
<accession>A0A9N9P6Q3</accession>
<evidence type="ECO:0000313" key="1">
    <source>
        <dbReference type="EMBL" id="CAG8809330.1"/>
    </source>
</evidence>